<proteinExistence type="predicted"/>
<dbReference type="EMBL" id="DVHU01000023">
    <property type="protein sequence ID" value="HIR92307.1"/>
    <property type="molecule type" value="Genomic_DNA"/>
</dbReference>
<dbReference type="InterPro" id="IPR004769">
    <property type="entry name" value="Pur_lyase"/>
</dbReference>
<dbReference type="PANTHER" id="PTHR43172">
    <property type="entry name" value="ADENYLOSUCCINATE LYASE"/>
    <property type="match status" value="1"/>
</dbReference>
<dbReference type="PROSITE" id="PS00163">
    <property type="entry name" value="FUMARATE_LYASES"/>
    <property type="match status" value="1"/>
</dbReference>
<dbReference type="PRINTS" id="PR00145">
    <property type="entry name" value="ARGSUCLYASE"/>
</dbReference>
<dbReference type="Proteomes" id="UP000886841">
    <property type="component" value="Unassembled WGS sequence"/>
</dbReference>
<dbReference type="GO" id="GO:0044208">
    <property type="term" value="P:'de novo' AMP biosynthetic process"/>
    <property type="evidence" value="ECO:0007669"/>
    <property type="project" value="TreeGrafter"/>
</dbReference>
<reference evidence="5" key="2">
    <citation type="journal article" date="2021" name="PeerJ">
        <title>Extensive microbial diversity within the chicken gut microbiome revealed by metagenomics and culture.</title>
        <authorList>
            <person name="Gilroy R."/>
            <person name="Ravi A."/>
            <person name="Getino M."/>
            <person name="Pursley I."/>
            <person name="Horton D.L."/>
            <person name="Alikhan N.F."/>
            <person name="Baker D."/>
            <person name="Gharbi K."/>
            <person name="Hall N."/>
            <person name="Watson M."/>
            <person name="Adriaenssens E.M."/>
            <person name="Foster-Nyarko E."/>
            <person name="Jarju S."/>
            <person name="Secka A."/>
            <person name="Antonio M."/>
            <person name="Oren A."/>
            <person name="Chaudhuri R.R."/>
            <person name="La Ragione R."/>
            <person name="Hildebrand F."/>
            <person name="Pallen M.J."/>
        </authorList>
    </citation>
    <scope>NUCLEOTIDE SEQUENCE</scope>
    <source>
        <strain evidence="5">ChiSxjej1B13-7041</strain>
    </source>
</reference>
<evidence type="ECO:0000256" key="3">
    <source>
        <dbReference type="SAM" id="Coils"/>
    </source>
</evidence>
<dbReference type="Pfam" id="PF00206">
    <property type="entry name" value="Lyase_1"/>
    <property type="match status" value="1"/>
</dbReference>
<comment type="caution">
    <text evidence="5">The sequence shown here is derived from an EMBL/GenBank/DDBJ whole genome shotgun (WGS) entry which is preliminary data.</text>
</comment>
<dbReference type="NCBIfam" id="TIGR00928">
    <property type="entry name" value="purB"/>
    <property type="match status" value="1"/>
</dbReference>
<dbReference type="EC" id="4.3.2.2" evidence="5"/>
<evidence type="ECO:0000256" key="2">
    <source>
        <dbReference type="ARBA" id="ARBA00023239"/>
    </source>
</evidence>
<dbReference type="AlphaFoldDB" id="A0A9D1JFK6"/>
<dbReference type="InterPro" id="IPR008948">
    <property type="entry name" value="L-Aspartase-like"/>
</dbReference>
<dbReference type="Pfam" id="PF10397">
    <property type="entry name" value="ADSL_C"/>
    <property type="match status" value="1"/>
</dbReference>
<sequence length="449" mass="50776">MGKFETMSFGLVCGNFKSTDVARRIFGPEQTIQAQMTVEAALARVQARMGIIPQYACDEINKKAHVELLDEAEYTRQYAITNHPLVCLIRVFSDICEGDAGEYIHYGTTTQDIIDTANMLQLKQAYEIIQDKVRSLRERIAQMARQYRDTVIMGRTNDQQAMPITLGFKMATWVDELDRSIARLEESKERIFVGSFFGAVGTLASLEERGIEIQQELMKELGLGDSRIMWFASRDRFAELVSNLCILTNTLGRIGNEVYNNQRSEVNELSEGFAPGKVGSSTMPHKRNPVIPSEIVSYARLIRTTMVEALTSMESTNERDVRAIGMESEYLARCCCLADAALDRSILLMRDLEVHDSAIRRNLDLLGGLVYTEALMMRLSKEYGRLEAHEILYELAQQAISENRNFREILLNDQRVSAKLTKKDLDQIMDPAHYVGLSGYFVDKIAGTN</sequence>
<keyword evidence="3" id="KW-0175">Coiled coil</keyword>
<feature type="domain" description="Adenylosuccinate lyase C-terminal" evidence="4">
    <location>
        <begin position="367"/>
        <end position="446"/>
    </location>
</feature>
<evidence type="ECO:0000313" key="6">
    <source>
        <dbReference type="Proteomes" id="UP000886841"/>
    </source>
</evidence>
<dbReference type="SUPFAM" id="SSF48557">
    <property type="entry name" value="L-aspartase-like"/>
    <property type="match status" value="1"/>
</dbReference>
<dbReference type="Gene3D" id="1.10.40.30">
    <property type="entry name" value="Fumarase/aspartase (C-terminal domain)"/>
    <property type="match status" value="1"/>
</dbReference>
<dbReference type="CDD" id="cd01597">
    <property type="entry name" value="pCLME"/>
    <property type="match status" value="1"/>
</dbReference>
<dbReference type="GO" id="GO:0070626">
    <property type="term" value="F:(S)-2-(5-amino-1-(5-phospho-D-ribosyl)imidazole-4-carboxamido) succinate lyase (fumarate-forming) activity"/>
    <property type="evidence" value="ECO:0007669"/>
    <property type="project" value="TreeGrafter"/>
</dbReference>
<dbReference type="PANTHER" id="PTHR43172:SF1">
    <property type="entry name" value="ADENYLOSUCCINATE LYASE"/>
    <property type="match status" value="1"/>
</dbReference>
<feature type="coiled-coil region" evidence="3">
    <location>
        <begin position="119"/>
        <end position="146"/>
    </location>
</feature>
<dbReference type="InterPro" id="IPR022761">
    <property type="entry name" value="Fumarate_lyase_N"/>
</dbReference>
<protein>
    <submittedName>
        <fullName evidence="5">Adenylosuccinate lyase</fullName>
        <ecNumber evidence="5">4.3.2.2</ecNumber>
    </submittedName>
</protein>
<organism evidence="5 6">
    <name type="scientific">Candidatus Egerieimonas intestinavium</name>
    <dbReference type="NCBI Taxonomy" id="2840777"/>
    <lineage>
        <taxon>Bacteria</taxon>
        <taxon>Bacillati</taxon>
        <taxon>Bacillota</taxon>
        <taxon>Clostridia</taxon>
        <taxon>Lachnospirales</taxon>
        <taxon>Lachnospiraceae</taxon>
        <taxon>Lachnospiraceae incertae sedis</taxon>
        <taxon>Candidatus Egerieimonas</taxon>
    </lineage>
</organism>
<reference evidence="5" key="1">
    <citation type="submission" date="2020-10" db="EMBL/GenBank/DDBJ databases">
        <authorList>
            <person name="Gilroy R."/>
        </authorList>
    </citation>
    <scope>NUCLEOTIDE SEQUENCE</scope>
    <source>
        <strain evidence="5">ChiSxjej1B13-7041</strain>
    </source>
</reference>
<accession>A0A9D1JFK6</accession>
<evidence type="ECO:0000256" key="1">
    <source>
        <dbReference type="ARBA" id="ARBA00022605"/>
    </source>
</evidence>
<dbReference type="InterPro" id="IPR020557">
    <property type="entry name" value="Fumarate_lyase_CS"/>
</dbReference>
<evidence type="ECO:0000259" key="4">
    <source>
        <dbReference type="SMART" id="SM00998"/>
    </source>
</evidence>
<gene>
    <name evidence="5" type="primary">purB</name>
    <name evidence="5" type="ORF">IAB98_02650</name>
</gene>
<dbReference type="GO" id="GO:0005829">
    <property type="term" value="C:cytosol"/>
    <property type="evidence" value="ECO:0007669"/>
    <property type="project" value="TreeGrafter"/>
</dbReference>
<dbReference type="GO" id="GO:0004018">
    <property type="term" value="F:N6-(1,2-dicarboxyethyl)AMP AMP-lyase (fumarate-forming) activity"/>
    <property type="evidence" value="ECO:0007669"/>
    <property type="project" value="InterPro"/>
</dbReference>
<dbReference type="InterPro" id="IPR000362">
    <property type="entry name" value="Fumarate_lyase_fam"/>
</dbReference>
<dbReference type="GO" id="GO:0008652">
    <property type="term" value="P:amino acid biosynthetic process"/>
    <property type="evidence" value="ECO:0007669"/>
    <property type="project" value="UniProtKB-KW"/>
</dbReference>
<dbReference type="PRINTS" id="PR00149">
    <property type="entry name" value="FUMRATELYASE"/>
</dbReference>
<dbReference type="SMART" id="SM00998">
    <property type="entry name" value="ADSL_C"/>
    <property type="match status" value="1"/>
</dbReference>
<keyword evidence="1" id="KW-0028">Amino-acid biosynthesis</keyword>
<name>A0A9D1JFK6_9FIRM</name>
<keyword evidence="2 5" id="KW-0456">Lyase</keyword>
<dbReference type="InterPro" id="IPR019468">
    <property type="entry name" value="AdenyloSucc_lyase_C"/>
</dbReference>
<dbReference type="Gene3D" id="1.20.200.10">
    <property type="entry name" value="Fumarase/aspartase (Central domain)"/>
    <property type="match status" value="1"/>
</dbReference>
<evidence type="ECO:0000313" key="5">
    <source>
        <dbReference type="EMBL" id="HIR92307.1"/>
    </source>
</evidence>